<feature type="transmembrane region" description="Helical" evidence="2">
    <location>
        <begin position="113"/>
        <end position="130"/>
    </location>
</feature>
<dbReference type="AlphaFoldDB" id="A0A6I6J3H3"/>
<feature type="region of interest" description="Disordered" evidence="1">
    <location>
        <begin position="1"/>
        <end position="69"/>
    </location>
</feature>
<sequence length="211" mass="24084">MGRHTAEQQNENQDTTEGLIRSMMVEQKAESSRASLPDLAPVEHGEFDRPAAAKEHSKARKATVAPRRRSTGSIQHLKAKILAYRPTRSHILWALVLLVVIWSPWLIPGLLFVAFWVALIAYLTVGYDRMMEWLSSAWYRLGKANPALMEKLRTRADAFALRFDAFLDRLPESWAEKLALPDMSAQRAEQDALDDRPDPFDRLKTPEVYRG</sequence>
<dbReference type="EMBL" id="CP034348">
    <property type="protein sequence ID" value="QGX99338.1"/>
    <property type="molecule type" value="Genomic_DNA"/>
</dbReference>
<feature type="compositionally biased region" description="Basic and acidic residues" evidence="1">
    <location>
        <begin position="41"/>
        <end position="56"/>
    </location>
</feature>
<organism evidence="3 4">
    <name type="scientific">Roseovarius faecimaris</name>
    <dbReference type="NCBI Taxonomy" id="2494550"/>
    <lineage>
        <taxon>Bacteria</taxon>
        <taxon>Pseudomonadati</taxon>
        <taxon>Pseudomonadota</taxon>
        <taxon>Alphaproteobacteria</taxon>
        <taxon>Rhodobacterales</taxon>
        <taxon>Roseobacteraceae</taxon>
        <taxon>Roseovarius</taxon>
    </lineage>
</organism>
<dbReference type="KEGG" id="rom:EI983_14135"/>
<dbReference type="RefSeq" id="WP_157708020.1">
    <property type="nucleotide sequence ID" value="NZ_CP034348.1"/>
</dbReference>
<keyword evidence="4" id="KW-1185">Reference proteome</keyword>
<feature type="compositionally biased region" description="Basic residues" evidence="1">
    <location>
        <begin position="57"/>
        <end position="69"/>
    </location>
</feature>
<evidence type="ECO:0000256" key="1">
    <source>
        <dbReference type="SAM" id="MobiDB-lite"/>
    </source>
</evidence>
<feature type="compositionally biased region" description="Polar residues" evidence="1">
    <location>
        <begin position="7"/>
        <end position="16"/>
    </location>
</feature>
<keyword evidence="2" id="KW-0812">Transmembrane</keyword>
<protein>
    <submittedName>
        <fullName evidence="3">Uncharacterized protein</fullName>
    </submittedName>
</protein>
<name>A0A6I6J3H3_9RHOB</name>
<gene>
    <name evidence="3" type="ORF">EI983_14135</name>
</gene>
<dbReference type="Proteomes" id="UP000428330">
    <property type="component" value="Chromosome"/>
</dbReference>
<evidence type="ECO:0000313" key="4">
    <source>
        <dbReference type="Proteomes" id="UP000428330"/>
    </source>
</evidence>
<dbReference type="OrthoDB" id="7709609at2"/>
<evidence type="ECO:0000256" key="2">
    <source>
        <dbReference type="SAM" id="Phobius"/>
    </source>
</evidence>
<evidence type="ECO:0000313" key="3">
    <source>
        <dbReference type="EMBL" id="QGX99338.1"/>
    </source>
</evidence>
<reference evidence="4" key="1">
    <citation type="submission" date="2018-12" db="EMBL/GenBank/DDBJ databases">
        <title>Complete genome sequence of Roseovarius sp. MME-070.</title>
        <authorList>
            <person name="Nam Y.-D."/>
            <person name="Kang J."/>
            <person name="Chung W.-H."/>
            <person name="Park Y.S."/>
        </authorList>
    </citation>
    <scope>NUCLEOTIDE SEQUENCE [LARGE SCALE GENOMIC DNA]</scope>
    <source>
        <strain evidence="4">MME-070</strain>
    </source>
</reference>
<proteinExistence type="predicted"/>
<keyword evidence="2" id="KW-0472">Membrane</keyword>
<feature type="compositionally biased region" description="Basic and acidic residues" evidence="1">
    <location>
        <begin position="188"/>
        <end position="211"/>
    </location>
</feature>
<keyword evidence="2" id="KW-1133">Transmembrane helix</keyword>
<feature type="region of interest" description="Disordered" evidence="1">
    <location>
        <begin position="185"/>
        <end position="211"/>
    </location>
</feature>
<accession>A0A6I6J3H3</accession>